<keyword evidence="1" id="KW-1133">Transmembrane helix</keyword>
<comment type="caution">
    <text evidence="4">The sequence shown here is derived from an EMBL/GenBank/DDBJ whole genome shotgun (WGS) entry which is preliminary data.</text>
</comment>
<sequence>MKLRRTLFVSAATAGLMAVGLASASAHVTVTPDTTDAGAYSVLTFAASHGCEGSPTSSFTISIPESISDAKPTIYPGWDVKKVEEKLKEPMTTADGSTVTKHIGKIVYTAKTPLEDGYRMAFEIQIKNPDTEGETLAFPTLQSCVKGQTDWSQLPAEGADPHELEAPAPSYTLTAATAEEEHHGAGAEIVLESDNTASPIPGYLGLGAGVLGLLTGGVALSRTRKNAGK</sequence>
<feature type="chain" id="PRO_5046521769" evidence="2">
    <location>
        <begin position="25"/>
        <end position="229"/>
    </location>
</feature>
<protein>
    <submittedName>
        <fullName evidence="4">YcnI family protein</fullName>
    </submittedName>
</protein>
<dbReference type="InterPro" id="IPR038507">
    <property type="entry name" value="YcnI-like_sf"/>
</dbReference>
<feature type="transmembrane region" description="Helical" evidence="1">
    <location>
        <begin position="200"/>
        <end position="220"/>
    </location>
</feature>
<dbReference type="RefSeq" id="WP_168150327.1">
    <property type="nucleotide sequence ID" value="NZ_JAAWVT010000001.1"/>
</dbReference>
<evidence type="ECO:0000256" key="2">
    <source>
        <dbReference type="SAM" id="SignalP"/>
    </source>
</evidence>
<evidence type="ECO:0000256" key="1">
    <source>
        <dbReference type="SAM" id="Phobius"/>
    </source>
</evidence>
<evidence type="ECO:0000313" key="5">
    <source>
        <dbReference type="Proteomes" id="UP000746595"/>
    </source>
</evidence>
<evidence type="ECO:0000313" key="4">
    <source>
        <dbReference type="EMBL" id="NKG19346.1"/>
    </source>
</evidence>
<dbReference type="CDD" id="cd08545">
    <property type="entry name" value="YcnI_like"/>
    <property type="match status" value="1"/>
</dbReference>
<keyword evidence="2" id="KW-0732">Signal</keyword>
<feature type="signal peptide" evidence="2">
    <location>
        <begin position="1"/>
        <end position="24"/>
    </location>
</feature>
<proteinExistence type="predicted"/>
<gene>
    <name evidence="4" type="ORF">HED64_01330</name>
</gene>
<dbReference type="InterPro" id="IPR012533">
    <property type="entry name" value="YcnI-copper_dom"/>
</dbReference>
<dbReference type="Pfam" id="PF07987">
    <property type="entry name" value="DUF1775"/>
    <property type="match status" value="1"/>
</dbReference>
<organism evidence="4 5">
    <name type="scientific">Paeniglutamicibacter terrestris</name>
    <dbReference type="NCBI Taxonomy" id="2723403"/>
    <lineage>
        <taxon>Bacteria</taxon>
        <taxon>Bacillati</taxon>
        <taxon>Actinomycetota</taxon>
        <taxon>Actinomycetes</taxon>
        <taxon>Micrococcales</taxon>
        <taxon>Micrococcaceae</taxon>
        <taxon>Paeniglutamicibacter</taxon>
    </lineage>
</organism>
<feature type="domain" description="YncI copper-binding" evidence="3">
    <location>
        <begin position="27"/>
        <end position="172"/>
    </location>
</feature>
<dbReference type="EMBL" id="JAAWVT010000001">
    <property type="protein sequence ID" value="NKG19346.1"/>
    <property type="molecule type" value="Genomic_DNA"/>
</dbReference>
<name>A0ABX1G134_9MICC</name>
<reference evidence="4 5" key="1">
    <citation type="submission" date="2020-04" db="EMBL/GenBank/DDBJ databases">
        <title>Paeniglutamicibacter sp. ANT13_2, a novel actinomycete isolated from sediment in Antarctica.</title>
        <authorList>
            <person name="Sakdapetsiri C."/>
            <person name="Pinyakong O."/>
        </authorList>
    </citation>
    <scope>NUCLEOTIDE SEQUENCE [LARGE SCALE GENOMIC DNA]</scope>
    <source>
        <strain evidence="4 5">ANT13_2</strain>
    </source>
</reference>
<dbReference type="Proteomes" id="UP000746595">
    <property type="component" value="Unassembled WGS sequence"/>
</dbReference>
<keyword evidence="1" id="KW-0472">Membrane</keyword>
<accession>A0ABX1G134</accession>
<keyword evidence="5" id="KW-1185">Reference proteome</keyword>
<keyword evidence="1" id="KW-0812">Transmembrane</keyword>
<dbReference type="Gene3D" id="2.60.40.2230">
    <property type="entry name" value="Uncharacterised protein YcnI-like PF07987, DUF1775"/>
    <property type="match status" value="1"/>
</dbReference>
<evidence type="ECO:0000259" key="3">
    <source>
        <dbReference type="Pfam" id="PF07987"/>
    </source>
</evidence>